<dbReference type="EMBL" id="JBHSDS010000008">
    <property type="protein sequence ID" value="MFC4359485.1"/>
    <property type="molecule type" value="Genomic_DNA"/>
</dbReference>
<proteinExistence type="predicted"/>
<accession>A0ABD5PFR2</accession>
<reference evidence="2 3" key="1">
    <citation type="journal article" date="2019" name="Int. J. Syst. Evol. Microbiol.">
        <title>The Global Catalogue of Microorganisms (GCM) 10K type strain sequencing project: providing services to taxonomists for standard genome sequencing and annotation.</title>
        <authorList>
            <consortium name="The Broad Institute Genomics Platform"/>
            <consortium name="The Broad Institute Genome Sequencing Center for Infectious Disease"/>
            <person name="Wu L."/>
            <person name="Ma J."/>
        </authorList>
    </citation>
    <scope>NUCLEOTIDE SEQUENCE [LARGE SCALE GENOMIC DNA]</scope>
    <source>
        <strain evidence="2 3">CGMCC 1.12553</strain>
    </source>
</reference>
<organism evidence="2 3">
    <name type="scientific">Halobium salinum</name>
    <dbReference type="NCBI Taxonomy" id="1364940"/>
    <lineage>
        <taxon>Archaea</taxon>
        <taxon>Methanobacteriati</taxon>
        <taxon>Methanobacteriota</taxon>
        <taxon>Stenosarchaea group</taxon>
        <taxon>Halobacteria</taxon>
        <taxon>Halobacteriales</taxon>
        <taxon>Haloferacaceae</taxon>
        <taxon>Halobium</taxon>
    </lineage>
</organism>
<gene>
    <name evidence="2" type="ORF">ACFO0N_16195</name>
</gene>
<feature type="region of interest" description="Disordered" evidence="1">
    <location>
        <begin position="84"/>
        <end position="109"/>
    </location>
</feature>
<dbReference type="RefSeq" id="WP_267621711.1">
    <property type="nucleotide sequence ID" value="NZ_JAODIW010000006.1"/>
</dbReference>
<evidence type="ECO:0000313" key="2">
    <source>
        <dbReference type="EMBL" id="MFC4359485.1"/>
    </source>
</evidence>
<keyword evidence="3" id="KW-1185">Reference proteome</keyword>
<dbReference type="Proteomes" id="UP001595921">
    <property type="component" value="Unassembled WGS sequence"/>
</dbReference>
<protein>
    <submittedName>
        <fullName evidence="2">Uncharacterized protein</fullName>
    </submittedName>
</protein>
<evidence type="ECO:0000256" key="1">
    <source>
        <dbReference type="SAM" id="MobiDB-lite"/>
    </source>
</evidence>
<dbReference type="AlphaFoldDB" id="A0ABD5PFR2"/>
<name>A0ABD5PFR2_9EURY</name>
<dbReference type="InterPro" id="IPR057176">
    <property type="entry name" value="DUF7854"/>
</dbReference>
<comment type="caution">
    <text evidence="2">The sequence shown here is derived from an EMBL/GenBank/DDBJ whole genome shotgun (WGS) entry which is preliminary data.</text>
</comment>
<sequence>MDRISALRNVEDALREFESGEVDLATAERRVLAVLRTYATEFEGEDGDLAAYRAAGDDRVAGVVVVAESAPAAHDRVLELLAESERQGDAVDETPTRPDGVAFEVERLG</sequence>
<evidence type="ECO:0000313" key="3">
    <source>
        <dbReference type="Proteomes" id="UP001595921"/>
    </source>
</evidence>
<dbReference type="Pfam" id="PF25252">
    <property type="entry name" value="DUF7854"/>
    <property type="match status" value="1"/>
</dbReference>